<feature type="compositionally biased region" description="Basic and acidic residues" evidence="2">
    <location>
        <begin position="672"/>
        <end position="685"/>
    </location>
</feature>
<feature type="compositionally biased region" description="Polar residues" evidence="2">
    <location>
        <begin position="615"/>
        <end position="632"/>
    </location>
</feature>
<feature type="compositionally biased region" description="Polar residues" evidence="2">
    <location>
        <begin position="469"/>
        <end position="479"/>
    </location>
</feature>
<reference evidence="4" key="1">
    <citation type="submission" date="2019-07" db="EMBL/GenBank/DDBJ databases">
        <title>De Novo Assembly of kiwifruit Actinidia rufa.</title>
        <authorList>
            <person name="Sugita-Konishi S."/>
            <person name="Sato K."/>
            <person name="Mori E."/>
            <person name="Abe Y."/>
            <person name="Kisaki G."/>
            <person name="Hamano K."/>
            <person name="Suezawa K."/>
            <person name="Otani M."/>
            <person name="Fukuda T."/>
            <person name="Manabe T."/>
            <person name="Gomi K."/>
            <person name="Tabuchi M."/>
            <person name="Akimitsu K."/>
            <person name="Kataoka I."/>
        </authorList>
    </citation>
    <scope>NUCLEOTIDE SEQUENCE [LARGE SCALE GENOMIC DNA]</scope>
    <source>
        <strain evidence="4">cv. Fuchu</strain>
    </source>
</reference>
<accession>A0A7J0DVC3</accession>
<dbReference type="EMBL" id="BJWL01000418">
    <property type="protein sequence ID" value="GFS43385.1"/>
    <property type="molecule type" value="Genomic_DNA"/>
</dbReference>
<protein>
    <submittedName>
        <fullName evidence="3">Uncharacterized protein</fullName>
    </submittedName>
</protein>
<feature type="compositionally biased region" description="Polar residues" evidence="2">
    <location>
        <begin position="390"/>
        <end position="402"/>
    </location>
</feature>
<dbReference type="AlphaFoldDB" id="A0A7J0DVC3"/>
<feature type="region of interest" description="Disordered" evidence="2">
    <location>
        <begin position="382"/>
        <end position="479"/>
    </location>
</feature>
<proteinExistence type="predicted"/>
<feature type="region of interest" description="Disordered" evidence="2">
    <location>
        <begin position="49"/>
        <end position="69"/>
    </location>
</feature>
<feature type="region of interest" description="Disordered" evidence="2">
    <location>
        <begin position="605"/>
        <end position="638"/>
    </location>
</feature>
<feature type="compositionally biased region" description="Polar residues" evidence="2">
    <location>
        <begin position="662"/>
        <end position="671"/>
    </location>
</feature>
<dbReference type="GO" id="GO:0003723">
    <property type="term" value="F:RNA binding"/>
    <property type="evidence" value="ECO:0007669"/>
    <property type="project" value="InterPro"/>
</dbReference>
<feature type="compositionally biased region" description="Polar residues" evidence="2">
    <location>
        <begin position="508"/>
        <end position="523"/>
    </location>
</feature>
<evidence type="ECO:0000256" key="2">
    <source>
        <dbReference type="SAM" id="MobiDB-lite"/>
    </source>
</evidence>
<evidence type="ECO:0000313" key="4">
    <source>
        <dbReference type="Proteomes" id="UP000585474"/>
    </source>
</evidence>
<name>A0A7J0DVC3_9ERIC</name>
<dbReference type="OrthoDB" id="411372at2759"/>
<feature type="region of interest" description="Disordered" evidence="2">
    <location>
        <begin position="661"/>
        <end position="747"/>
    </location>
</feature>
<organism evidence="3 4">
    <name type="scientific">Actinidia rufa</name>
    <dbReference type="NCBI Taxonomy" id="165716"/>
    <lineage>
        <taxon>Eukaryota</taxon>
        <taxon>Viridiplantae</taxon>
        <taxon>Streptophyta</taxon>
        <taxon>Embryophyta</taxon>
        <taxon>Tracheophyta</taxon>
        <taxon>Spermatophyta</taxon>
        <taxon>Magnoliopsida</taxon>
        <taxon>eudicotyledons</taxon>
        <taxon>Gunneridae</taxon>
        <taxon>Pentapetalae</taxon>
        <taxon>asterids</taxon>
        <taxon>Ericales</taxon>
        <taxon>Actinidiaceae</taxon>
        <taxon>Actinidia</taxon>
    </lineage>
</organism>
<sequence length="784" mass="85953">MTEQPQIETLNHTDTLFPFPPHRRRHLKSETFCTLVRIFSHCYGESQQRPSHSTEVVSEEPKQDSGENELWTATEPELRVEPVGQIGVVSETLLIEGDGQSLKDVCIDECLDEDRMEVVGSDHVNKADEGQFWETAIICGNTLEDKNPCGGNVGSLIGDQEGRCNLLEMCMEEAGNEGQAVVDNPHHNFEVTEDFDMCLDIDILDELPKANEKNAEGSSFVERHVLEEVGHEMQFMKLEKSLSNCGVMNSPLCVTADEEIEEGEISGNIGLYDQSSDLLLEEAVSLDKEKVNEEQISEVTINKEQKGANQEDTMFNKNFGVRNNTCDGVELTVRERNMSVKHNSEMLVFVKSEGAEMERGYNSVLVTGRNNKQATRANEEFNHTAVPETSGENATQNQGTSSTKKDADDCKKRKRGPMTEKKKAKKRMPPKEVSPNTPNVSKSQLESSSSLRCTSSEKQLSFPRKVDSKSGTNATPSCNNTQNVVESILKRAVQTPTGISRLMFGKSSLGSPSKPNQAASSPKTDGGVKVGLPIINNTLDMAQNSDEVRRMTATPESKGINFLSFGKAPMHDCSSEKPSNLSFSRDCGFQKHIFGDFSKDNPAALSSKKDDGLNVGNQTGQSASDTVHNSSEMPKRASAVAPRGINFLSFGKSPLDDFRNMKLTSVPSSGDKNVDSSVQERESTSKHQISSARPWRLLSSSVPSDQSLEQLGNRHGKEIPSSALKALFPNTPNSAQKGHVSNMPDSAHKSLQSMLAFAAKYESKIKMNHPPVSADFSKESSSSS</sequence>
<feature type="compositionally biased region" description="Low complexity" evidence="2">
    <location>
        <begin position="441"/>
        <end position="458"/>
    </location>
</feature>
<dbReference type="InterPro" id="IPR045124">
    <property type="entry name" value="Su(sable)-like"/>
</dbReference>
<gene>
    <name evidence="3" type="ORF">Acr_00g0084890</name>
</gene>
<dbReference type="GO" id="GO:0005634">
    <property type="term" value="C:nucleus"/>
    <property type="evidence" value="ECO:0007669"/>
    <property type="project" value="TreeGrafter"/>
</dbReference>
<keyword evidence="1" id="KW-0677">Repeat</keyword>
<dbReference type="Proteomes" id="UP000585474">
    <property type="component" value="Unassembled WGS sequence"/>
</dbReference>
<evidence type="ECO:0000313" key="3">
    <source>
        <dbReference type="EMBL" id="GFS43385.1"/>
    </source>
</evidence>
<evidence type="ECO:0000256" key="1">
    <source>
        <dbReference type="ARBA" id="ARBA00022737"/>
    </source>
</evidence>
<feature type="compositionally biased region" description="Basic and acidic residues" evidence="2">
    <location>
        <begin position="403"/>
        <end position="421"/>
    </location>
</feature>
<comment type="caution">
    <text evidence="3">The sequence shown here is derived from an EMBL/GenBank/DDBJ whole genome shotgun (WGS) entry which is preliminary data.</text>
</comment>
<dbReference type="PANTHER" id="PTHR13119:SF12">
    <property type="entry name" value="PROTEIN SUPPRESSOR OF SABLE"/>
    <property type="match status" value="1"/>
</dbReference>
<feature type="region of interest" description="Disordered" evidence="2">
    <location>
        <begin position="504"/>
        <end position="528"/>
    </location>
</feature>
<keyword evidence="4" id="KW-1185">Reference proteome</keyword>
<feature type="compositionally biased region" description="Polar residues" evidence="2">
    <location>
        <begin position="698"/>
        <end position="710"/>
    </location>
</feature>
<dbReference type="PANTHER" id="PTHR13119">
    <property type="entry name" value="ZINC FINGER CCCH DOMAIN-CONTAINING PROTEI"/>
    <property type="match status" value="1"/>
</dbReference>
<dbReference type="GO" id="GO:0045892">
    <property type="term" value="P:negative regulation of DNA-templated transcription"/>
    <property type="evidence" value="ECO:0007669"/>
    <property type="project" value="InterPro"/>
</dbReference>